<dbReference type="SUPFAM" id="SSF53448">
    <property type="entry name" value="Nucleotide-diphospho-sugar transferases"/>
    <property type="match status" value="1"/>
</dbReference>
<evidence type="ECO:0000313" key="3">
    <source>
        <dbReference type="Proteomes" id="UP001595818"/>
    </source>
</evidence>
<dbReference type="Proteomes" id="UP001595818">
    <property type="component" value="Unassembled WGS sequence"/>
</dbReference>
<comment type="caution">
    <text evidence="2">The sequence shown here is derived from an EMBL/GenBank/DDBJ whole genome shotgun (WGS) entry which is preliminary data.</text>
</comment>
<feature type="domain" description="Glycosyltransferase 2-like" evidence="1">
    <location>
        <begin position="8"/>
        <end position="162"/>
    </location>
</feature>
<dbReference type="InterPro" id="IPR001173">
    <property type="entry name" value="Glyco_trans_2-like"/>
</dbReference>
<dbReference type="PANTHER" id="PTHR22916:SF3">
    <property type="entry name" value="UDP-GLCNAC:BETAGAL BETA-1,3-N-ACETYLGLUCOSAMINYLTRANSFERASE-LIKE PROTEIN 1"/>
    <property type="match status" value="1"/>
</dbReference>
<accession>A0ABV9T4C2</accession>
<dbReference type="Gene3D" id="3.90.550.10">
    <property type="entry name" value="Spore Coat Polysaccharide Biosynthesis Protein SpsA, Chain A"/>
    <property type="match status" value="1"/>
</dbReference>
<proteinExistence type="predicted"/>
<reference evidence="3" key="1">
    <citation type="journal article" date="2019" name="Int. J. Syst. Evol. Microbiol.">
        <title>The Global Catalogue of Microorganisms (GCM) 10K type strain sequencing project: providing services to taxonomists for standard genome sequencing and annotation.</title>
        <authorList>
            <consortium name="The Broad Institute Genomics Platform"/>
            <consortium name="The Broad Institute Genome Sequencing Center for Infectious Disease"/>
            <person name="Wu L."/>
            <person name="Ma J."/>
        </authorList>
    </citation>
    <scope>NUCLEOTIDE SEQUENCE [LARGE SCALE GENOMIC DNA]</scope>
    <source>
        <strain evidence="3">CGMCC 4.7466</strain>
    </source>
</reference>
<dbReference type="PANTHER" id="PTHR22916">
    <property type="entry name" value="GLYCOSYLTRANSFERASE"/>
    <property type="match status" value="1"/>
</dbReference>
<protein>
    <submittedName>
        <fullName evidence="2">Glycosyltransferase family 2 protein</fullName>
    </submittedName>
</protein>
<evidence type="ECO:0000313" key="2">
    <source>
        <dbReference type="EMBL" id="MFC4873601.1"/>
    </source>
</evidence>
<dbReference type="InterPro" id="IPR029044">
    <property type="entry name" value="Nucleotide-diphossugar_trans"/>
</dbReference>
<dbReference type="RefSeq" id="WP_377066617.1">
    <property type="nucleotide sequence ID" value="NZ_JBHSJJ010000011.1"/>
</dbReference>
<name>A0ABV9T4C2_9BACT</name>
<dbReference type="Pfam" id="PF00535">
    <property type="entry name" value="Glycos_transf_2"/>
    <property type="match status" value="1"/>
</dbReference>
<organism evidence="2 3">
    <name type="scientific">Negadavirga shengliensis</name>
    <dbReference type="NCBI Taxonomy" id="1389218"/>
    <lineage>
        <taxon>Bacteria</taxon>
        <taxon>Pseudomonadati</taxon>
        <taxon>Bacteroidota</taxon>
        <taxon>Cytophagia</taxon>
        <taxon>Cytophagales</taxon>
        <taxon>Cyclobacteriaceae</taxon>
        <taxon>Negadavirga</taxon>
    </lineage>
</organism>
<keyword evidence="3" id="KW-1185">Reference proteome</keyword>
<gene>
    <name evidence="2" type="ORF">ACFPFU_18005</name>
</gene>
<evidence type="ECO:0000259" key="1">
    <source>
        <dbReference type="Pfam" id="PF00535"/>
    </source>
</evidence>
<dbReference type="EMBL" id="JBHSJJ010000011">
    <property type="protein sequence ID" value="MFC4873601.1"/>
    <property type="molecule type" value="Genomic_DNA"/>
</dbReference>
<sequence>MANSSLVSILIPNYNKAPYLQETLESVLSQTYPHWECIIVDDHSTDNSWEILQEYTEMDSRFKIYRRPDNLPKGGNVCRNYAFELSEGEYINWFDSDDVMKSDFIQTKISSFRDRSVDAVISRMYRFENGSEIETNWIPFFENVIEEYLVKDIHFHTAGPMFLRTFLIGKKLFNSKVKVGQEKEFYFRLLCQGMRFVVLDQYLMLYFDRDNSVLDTFRKKKVSFEHWRYRYCLIDSLVSYKVNISNFKSLVNLWSYKIFVLALREGKVKYSVRMLYVLIRNKIYV</sequence>
<dbReference type="CDD" id="cd00761">
    <property type="entry name" value="Glyco_tranf_GTA_type"/>
    <property type="match status" value="1"/>
</dbReference>